<feature type="chain" id="PRO_5013148531" evidence="2">
    <location>
        <begin position="22"/>
        <end position="91"/>
    </location>
</feature>
<feature type="region of interest" description="Disordered" evidence="1">
    <location>
        <begin position="31"/>
        <end position="91"/>
    </location>
</feature>
<evidence type="ECO:0000256" key="2">
    <source>
        <dbReference type="SAM" id="SignalP"/>
    </source>
</evidence>
<feature type="compositionally biased region" description="Low complexity" evidence="1">
    <location>
        <begin position="31"/>
        <end position="42"/>
    </location>
</feature>
<evidence type="ECO:0000313" key="3">
    <source>
        <dbReference type="EMBL" id="PAP76416.1"/>
    </source>
</evidence>
<reference evidence="3 4" key="1">
    <citation type="submission" date="2016-11" db="EMBL/GenBank/DDBJ databases">
        <title>Study of marine rhodopsin-containing bacteria.</title>
        <authorList>
            <person name="Yoshizawa S."/>
            <person name="Kumagai Y."/>
            <person name="Kogure K."/>
        </authorList>
    </citation>
    <scope>NUCLEOTIDE SEQUENCE [LARGE SCALE GENOMIC DNA]</scope>
    <source>
        <strain evidence="3 4">SAORIC-28</strain>
    </source>
</reference>
<proteinExistence type="predicted"/>
<protein>
    <submittedName>
        <fullName evidence="3">Uncharacterized protein</fullName>
    </submittedName>
</protein>
<gene>
    <name evidence="3" type="ORF">BSZ37_08145</name>
</gene>
<evidence type="ECO:0000313" key="4">
    <source>
        <dbReference type="Proteomes" id="UP000216339"/>
    </source>
</evidence>
<keyword evidence="2" id="KW-0732">Signal</keyword>
<dbReference type="AlphaFoldDB" id="A0A271IYT6"/>
<accession>A0A271IYT6</accession>
<keyword evidence="4" id="KW-1185">Reference proteome</keyword>
<sequence length="91" mass="8949">MPPLVSLLALVLVALSGGGDAAWAAAERGSAPVEVPATPEAPAEAEDGETEKDAVPVEQTAPAEIVAARRSAGGDDGASASEPPGTPPPRR</sequence>
<name>A0A271IYT6_9BACT</name>
<dbReference type="EMBL" id="MQWD01000001">
    <property type="protein sequence ID" value="PAP76416.1"/>
    <property type="molecule type" value="Genomic_DNA"/>
</dbReference>
<evidence type="ECO:0000256" key="1">
    <source>
        <dbReference type="SAM" id="MobiDB-lite"/>
    </source>
</evidence>
<organism evidence="3 4">
    <name type="scientific">Rubrivirga marina</name>
    <dbReference type="NCBI Taxonomy" id="1196024"/>
    <lineage>
        <taxon>Bacteria</taxon>
        <taxon>Pseudomonadati</taxon>
        <taxon>Rhodothermota</taxon>
        <taxon>Rhodothermia</taxon>
        <taxon>Rhodothermales</taxon>
        <taxon>Rubricoccaceae</taxon>
        <taxon>Rubrivirga</taxon>
    </lineage>
</organism>
<dbReference type="RefSeq" id="WP_095510073.1">
    <property type="nucleotide sequence ID" value="NZ_MQWD01000001.1"/>
</dbReference>
<feature type="signal peptide" evidence="2">
    <location>
        <begin position="1"/>
        <end position="21"/>
    </location>
</feature>
<dbReference type="Proteomes" id="UP000216339">
    <property type="component" value="Unassembled WGS sequence"/>
</dbReference>
<comment type="caution">
    <text evidence="3">The sequence shown here is derived from an EMBL/GenBank/DDBJ whole genome shotgun (WGS) entry which is preliminary data.</text>
</comment>